<feature type="compositionally biased region" description="Basic residues" evidence="1">
    <location>
        <begin position="39"/>
        <end position="54"/>
    </location>
</feature>
<reference evidence="2 3" key="1">
    <citation type="submission" date="2015-01" db="EMBL/GenBank/DDBJ databases">
        <title>The Genome Sequence of Ochroconis gallopava CBS43764.</title>
        <authorList>
            <consortium name="The Broad Institute Genomics Platform"/>
            <person name="Cuomo C."/>
            <person name="de Hoog S."/>
            <person name="Gorbushina A."/>
            <person name="Stielow B."/>
            <person name="Teixiera M."/>
            <person name="Abouelleil A."/>
            <person name="Chapman S.B."/>
            <person name="Priest M."/>
            <person name="Young S.K."/>
            <person name="Wortman J."/>
            <person name="Nusbaum C."/>
            <person name="Birren B."/>
        </authorList>
    </citation>
    <scope>NUCLEOTIDE SEQUENCE [LARGE SCALE GENOMIC DNA]</scope>
    <source>
        <strain evidence="2 3">CBS 43764</strain>
    </source>
</reference>
<feature type="compositionally biased region" description="Basic and acidic residues" evidence="1">
    <location>
        <begin position="164"/>
        <end position="192"/>
    </location>
</feature>
<feature type="region of interest" description="Disordered" evidence="1">
    <location>
        <begin position="443"/>
        <end position="483"/>
    </location>
</feature>
<dbReference type="VEuPathDB" id="FungiDB:PV09_07745"/>
<feature type="compositionally biased region" description="Basic residues" evidence="1">
    <location>
        <begin position="332"/>
        <end position="341"/>
    </location>
</feature>
<sequence length="483" mass="55073">MALLALKALSIGSEKIPDKAFHTLSYFRPEGEETPIKFGRSKSKSDKKKKKKDAGKKMHDNSDSRSNDEDVRSQANSRKKEKSEDYSASESGNDTEESSRRRLSQRPTRRNRRYTSSQHLDRGYDSDGMTRDQYQQSRGIPPSWEPGTGPYFPPPPVQAYEDYPNERLESDRRFTGNDASYMKKDIYDRDSELSTQNSGLYSNRQTAAPPYQSNLSSVETEHPRPNTERLGNQYYMASSFAPSPQNQPQGSWEPRRNSINPGYTPHAGYAENFTSGHQPPQQQQYHMPDAQSYQAPYNMSAGPNGYATGGAYPTYVPPQDNWTPSRSPSRDSHRRGHRDRRSRSDRNIHDEERSRSRSIDSSRDHSRDRNRHRDDDRRKERRRSRSIAAQAKDALKSNRDVASSALGVVAGGLIGNQVGRGNRFGTLAGAVLGGFGANLWEKQHADKKEKRERRGHDGQVSRYRSHEVSRGRRYYDDHGYESD</sequence>
<accession>A0A0D2ANP7</accession>
<feature type="compositionally biased region" description="Basic and acidic residues" evidence="1">
    <location>
        <begin position="55"/>
        <end position="72"/>
    </location>
</feature>
<dbReference type="RefSeq" id="XP_016210633.1">
    <property type="nucleotide sequence ID" value="XM_016361554.1"/>
</dbReference>
<dbReference type="AlphaFoldDB" id="A0A0D2ANP7"/>
<feature type="compositionally biased region" description="Basic and acidic residues" evidence="1">
    <location>
        <begin position="342"/>
        <end position="378"/>
    </location>
</feature>
<evidence type="ECO:0000256" key="1">
    <source>
        <dbReference type="SAM" id="MobiDB-lite"/>
    </source>
</evidence>
<gene>
    <name evidence="2" type="ORF">PV09_07745</name>
</gene>
<feature type="compositionally biased region" description="Polar residues" evidence="1">
    <location>
        <begin position="240"/>
        <end position="250"/>
    </location>
</feature>
<organism evidence="2 3">
    <name type="scientific">Verruconis gallopava</name>
    <dbReference type="NCBI Taxonomy" id="253628"/>
    <lineage>
        <taxon>Eukaryota</taxon>
        <taxon>Fungi</taxon>
        <taxon>Dikarya</taxon>
        <taxon>Ascomycota</taxon>
        <taxon>Pezizomycotina</taxon>
        <taxon>Dothideomycetes</taxon>
        <taxon>Pleosporomycetidae</taxon>
        <taxon>Venturiales</taxon>
        <taxon>Sympoventuriaceae</taxon>
        <taxon>Verruconis</taxon>
    </lineage>
</organism>
<feature type="region of interest" description="Disordered" evidence="1">
    <location>
        <begin position="25"/>
        <end position="287"/>
    </location>
</feature>
<feature type="compositionally biased region" description="Basic and acidic residues" evidence="1">
    <location>
        <begin position="119"/>
        <end position="130"/>
    </location>
</feature>
<name>A0A0D2ANP7_9PEZI</name>
<evidence type="ECO:0000313" key="2">
    <source>
        <dbReference type="EMBL" id="KIW00764.1"/>
    </source>
</evidence>
<evidence type="ECO:0000313" key="3">
    <source>
        <dbReference type="Proteomes" id="UP000053259"/>
    </source>
</evidence>
<dbReference type="STRING" id="253628.A0A0D2ANP7"/>
<dbReference type="Proteomes" id="UP000053259">
    <property type="component" value="Unassembled WGS sequence"/>
</dbReference>
<protein>
    <submittedName>
        <fullName evidence="2">Uncharacterized protein</fullName>
    </submittedName>
</protein>
<dbReference type="OrthoDB" id="3800349at2759"/>
<feature type="region of interest" description="Disordered" evidence="1">
    <location>
        <begin position="309"/>
        <end position="399"/>
    </location>
</feature>
<feature type="compositionally biased region" description="Basic residues" evidence="1">
    <location>
        <begin position="101"/>
        <end position="113"/>
    </location>
</feature>
<dbReference type="InParanoid" id="A0A0D2ANP7"/>
<dbReference type="HOGENOM" id="CLU_557976_0_0_1"/>
<dbReference type="GeneID" id="27315718"/>
<dbReference type="EMBL" id="KN847560">
    <property type="protein sequence ID" value="KIW00764.1"/>
    <property type="molecule type" value="Genomic_DNA"/>
</dbReference>
<proteinExistence type="predicted"/>
<feature type="compositionally biased region" description="Polar residues" evidence="1">
    <location>
        <begin position="193"/>
        <end position="218"/>
    </location>
</feature>
<keyword evidence="3" id="KW-1185">Reference proteome</keyword>